<dbReference type="GO" id="GO:0016491">
    <property type="term" value="F:oxidoreductase activity"/>
    <property type="evidence" value="ECO:0007669"/>
    <property type="project" value="UniProtKB-KW"/>
</dbReference>
<proteinExistence type="inferred from homology"/>
<feature type="domain" description="Nitroreductase" evidence="4">
    <location>
        <begin position="73"/>
        <end position="161"/>
    </location>
</feature>
<comment type="similarity">
    <text evidence="1">Belongs to the nitroreductase family.</text>
</comment>
<dbReference type="EMBL" id="JACBZF010000002">
    <property type="protein sequence ID" value="NYH95167.1"/>
    <property type="molecule type" value="Genomic_DNA"/>
</dbReference>
<protein>
    <submittedName>
        <fullName evidence="5">Nitroreductase</fullName>
    </submittedName>
</protein>
<dbReference type="Gene3D" id="3.40.109.10">
    <property type="entry name" value="NADH Oxidase"/>
    <property type="match status" value="1"/>
</dbReference>
<feature type="domain" description="Nitroreductase" evidence="4">
    <location>
        <begin position="15"/>
        <end position="63"/>
    </location>
</feature>
<keyword evidence="6" id="KW-1185">Reference proteome</keyword>
<evidence type="ECO:0000256" key="3">
    <source>
        <dbReference type="SAM" id="MobiDB-lite"/>
    </source>
</evidence>
<dbReference type="PANTHER" id="PTHR43673">
    <property type="entry name" value="NAD(P)H NITROREDUCTASE YDGI-RELATED"/>
    <property type="match status" value="1"/>
</dbReference>
<feature type="compositionally biased region" description="Basic and acidic residues" evidence="3">
    <location>
        <begin position="164"/>
        <end position="179"/>
    </location>
</feature>
<evidence type="ECO:0000259" key="4">
    <source>
        <dbReference type="Pfam" id="PF00881"/>
    </source>
</evidence>
<gene>
    <name evidence="5" type="ORF">FHS75_001486</name>
</gene>
<feature type="region of interest" description="Disordered" evidence="3">
    <location>
        <begin position="164"/>
        <end position="196"/>
    </location>
</feature>
<evidence type="ECO:0000256" key="1">
    <source>
        <dbReference type="ARBA" id="ARBA00007118"/>
    </source>
</evidence>
<sequence>MPERNEADPRVEKLIVERWSPRSYDESPMPQEDLEVIFEAAGWAPSAFNVQPWTFLYAHRGDENWKRFLSVLVEFNQGWAKNASVVLFIVSARNSSGPDGKSSPNHSHSFDAGAAWAMMALQSHAMGYHAHGMTGIDFEKAQAELGIPDDHRLEAAVAIGRKDAKEKLPEDLREKEKMSGRKPVSEIAIAGNFPED</sequence>
<dbReference type="SUPFAM" id="SSF55469">
    <property type="entry name" value="FMN-dependent nitroreductase-like"/>
    <property type="match status" value="1"/>
</dbReference>
<dbReference type="Pfam" id="PF00881">
    <property type="entry name" value="Nitroreductase"/>
    <property type="match status" value="2"/>
</dbReference>
<reference evidence="5 6" key="1">
    <citation type="submission" date="2020-07" db="EMBL/GenBank/DDBJ databases">
        <title>Genomic Encyclopedia of Type Strains, Phase IV (KMG-IV): sequencing the most valuable type-strain genomes for metagenomic binning, comparative biology and taxonomic classification.</title>
        <authorList>
            <person name="Goeker M."/>
        </authorList>
    </citation>
    <scope>NUCLEOTIDE SEQUENCE [LARGE SCALE GENOMIC DNA]</scope>
    <source>
        <strain evidence="5 6">DSM 29043</strain>
    </source>
</reference>
<dbReference type="RefSeq" id="WP_179407040.1">
    <property type="nucleotide sequence ID" value="NZ_BMGF01000002.1"/>
</dbReference>
<evidence type="ECO:0000313" key="6">
    <source>
        <dbReference type="Proteomes" id="UP000522081"/>
    </source>
</evidence>
<dbReference type="CDD" id="cd02138">
    <property type="entry name" value="TdsD-like"/>
    <property type="match status" value="1"/>
</dbReference>
<dbReference type="InterPro" id="IPR000415">
    <property type="entry name" value="Nitroreductase-like"/>
</dbReference>
<keyword evidence="2" id="KW-0560">Oxidoreductase</keyword>
<evidence type="ECO:0000256" key="2">
    <source>
        <dbReference type="ARBA" id="ARBA00023002"/>
    </source>
</evidence>
<dbReference type="PANTHER" id="PTHR43673:SF10">
    <property type="entry name" value="NADH DEHYDROGENASE_NAD(P)H NITROREDUCTASE XCC3605-RELATED"/>
    <property type="match status" value="1"/>
</dbReference>
<dbReference type="Proteomes" id="UP000522081">
    <property type="component" value="Unassembled WGS sequence"/>
</dbReference>
<accession>A0A7Z0BVG4</accession>
<organism evidence="5 6">
    <name type="scientific">Novosphingobium marinum</name>
    <dbReference type="NCBI Taxonomy" id="1514948"/>
    <lineage>
        <taxon>Bacteria</taxon>
        <taxon>Pseudomonadati</taxon>
        <taxon>Pseudomonadota</taxon>
        <taxon>Alphaproteobacteria</taxon>
        <taxon>Sphingomonadales</taxon>
        <taxon>Sphingomonadaceae</taxon>
        <taxon>Novosphingobium</taxon>
    </lineage>
</organism>
<name>A0A7Z0BVG4_9SPHN</name>
<evidence type="ECO:0000313" key="5">
    <source>
        <dbReference type="EMBL" id="NYH95167.1"/>
    </source>
</evidence>
<dbReference type="AlphaFoldDB" id="A0A7Z0BVG4"/>
<dbReference type="InterPro" id="IPR029479">
    <property type="entry name" value="Nitroreductase"/>
</dbReference>
<comment type="caution">
    <text evidence="5">The sequence shown here is derived from an EMBL/GenBank/DDBJ whole genome shotgun (WGS) entry which is preliminary data.</text>
</comment>